<dbReference type="EMBL" id="CAKE01000002">
    <property type="protein sequence ID" value="CCI81382.1"/>
    <property type="molecule type" value="Genomic_DNA"/>
</dbReference>
<dbReference type="GO" id="GO:0005524">
    <property type="term" value="F:ATP binding"/>
    <property type="evidence" value="ECO:0007669"/>
    <property type="project" value="InterPro"/>
</dbReference>
<reference evidence="2 3" key="1">
    <citation type="submission" date="2012-06" db="EMBL/GenBank/DDBJ databases">
        <title>Draft Genome Sequence of Lactobacillus hominis Strain CRBIP 24.179T, isolated from human intestine.</title>
        <authorList>
            <person name="Cousin S."/>
            <person name="Ma L."/>
            <person name="Bizet C."/>
            <person name="Loux V."/>
            <person name="Bouchier C."/>
            <person name="Clermont D."/>
            <person name="Creno S."/>
        </authorList>
    </citation>
    <scope>NUCLEOTIDE SEQUENCE [LARGE SCALE GENOMIC DNA]</scope>
    <source>
        <strain evidence="3">CRBIP 24.179T</strain>
    </source>
</reference>
<evidence type="ECO:0000313" key="3">
    <source>
        <dbReference type="Proteomes" id="UP000009320"/>
    </source>
</evidence>
<dbReference type="OrthoDB" id="9809324at2"/>
<gene>
    <name evidence="2" type="ORF">BN55_07425</name>
</gene>
<dbReference type="PANTHER" id="PTHR40396:SF1">
    <property type="entry name" value="ATPASE AAA-TYPE CORE DOMAIN-CONTAINING PROTEIN"/>
    <property type="match status" value="1"/>
</dbReference>
<feature type="domain" description="AAA+ ATPase" evidence="1">
    <location>
        <begin position="43"/>
        <end position="365"/>
    </location>
</feature>
<dbReference type="Pfam" id="PF13304">
    <property type="entry name" value="AAA_21"/>
    <property type="match status" value="1"/>
</dbReference>
<dbReference type="AlphaFoldDB" id="I7L5I2"/>
<dbReference type="Proteomes" id="UP000009320">
    <property type="component" value="Unassembled WGS sequence"/>
</dbReference>
<dbReference type="RefSeq" id="WP_008470112.1">
    <property type="nucleotide sequence ID" value="NZ_AYZP01000012.1"/>
</dbReference>
<dbReference type="InterPro" id="IPR003959">
    <property type="entry name" value="ATPase_AAA_core"/>
</dbReference>
<dbReference type="PATRIC" id="fig|1423758.3.peg.562"/>
<proteinExistence type="predicted"/>
<dbReference type="STRING" id="1423758.FC41_GL000556"/>
<organism evidence="2 3">
    <name type="scientific">Lactobacillus hominis DSM 23910 = CRBIP 24.179</name>
    <dbReference type="NCBI Taxonomy" id="1423758"/>
    <lineage>
        <taxon>Bacteria</taxon>
        <taxon>Bacillati</taxon>
        <taxon>Bacillota</taxon>
        <taxon>Bacilli</taxon>
        <taxon>Lactobacillales</taxon>
        <taxon>Lactobacillaceae</taxon>
        <taxon>Lactobacillus</taxon>
    </lineage>
</organism>
<dbReference type="PANTHER" id="PTHR40396">
    <property type="entry name" value="ATPASE-LIKE PROTEIN"/>
    <property type="match status" value="1"/>
</dbReference>
<comment type="caution">
    <text evidence="2">The sequence shown here is derived from an EMBL/GenBank/DDBJ whole genome shotgun (WGS) entry which is preliminary data.</text>
</comment>
<dbReference type="GO" id="GO:0016887">
    <property type="term" value="F:ATP hydrolysis activity"/>
    <property type="evidence" value="ECO:0007669"/>
    <property type="project" value="InterPro"/>
</dbReference>
<evidence type="ECO:0000313" key="2">
    <source>
        <dbReference type="EMBL" id="CCI81382.1"/>
    </source>
</evidence>
<dbReference type="InterPro" id="IPR003593">
    <property type="entry name" value="AAA+_ATPase"/>
</dbReference>
<name>I7L5I2_9LACO</name>
<dbReference type="Gene3D" id="3.40.50.300">
    <property type="entry name" value="P-loop containing nucleotide triphosphate hydrolases"/>
    <property type="match status" value="1"/>
</dbReference>
<accession>I7L5I2</accession>
<evidence type="ECO:0000259" key="1">
    <source>
        <dbReference type="SMART" id="SM00382"/>
    </source>
</evidence>
<sequence>MLIDFITKNFASFKNETELSFQTGARLYKYKETNTFPGKDVSVLKNLLLFGPNGAGKSELLQGILTMAHLIRIGGTKSITDKLVYNPFLFNPNSAKDLTYFAVTLKYQKQIYEYSFSYDADHIESEKLVLILSNSEKTYFERKGQDFLVLPDKLKGLTDNLRKNALFLYLAQQNNDLHASGVFTWFSEDLVFLGSNVMIPEKMLELLSNEKLKQEMIDFLSFADFNIVDLNLRRVAIDDPILRKISTQLDAPLPTDRLEIYTSHKVYDDQGNVLRTEELPLSSESQGTQRIFYIVLAMIFSQVNGNHKTIVIDEFDESLHHELADSLVKLFNTKENSNQFLLATHDLELLDNEIRTDQIYLIEKDFKGVSTLKSIFDFSDSRNLGRLNVSFLHRYLKGQFGAMPIIDLDGLKETLKSIHEEVKKSNNEKKA</sequence>
<keyword evidence="3" id="KW-1185">Reference proteome</keyword>
<dbReference type="InterPro" id="IPR027417">
    <property type="entry name" value="P-loop_NTPase"/>
</dbReference>
<dbReference type="GeneID" id="82846657"/>
<protein>
    <submittedName>
        <fullName evidence="2">Abortive phage resistance protein</fullName>
    </submittedName>
</protein>
<dbReference type="eggNOG" id="COG1106">
    <property type="taxonomic scope" value="Bacteria"/>
</dbReference>
<dbReference type="SUPFAM" id="SSF52540">
    <property type="entry name" value="P-loop containing nucleoside triphosphate hydrolases"/>
    <property type="match status" value="1"/>
</dbReference>
<dbReference type="SMART" id="SM00382">
    <property type="entry name" value="AAA"/>
    <property type="match status" value="1"/>
</dbReference>